<protein>
    <submittedName>
        <fullName evidence="1">WbqC family protein</fullName>
    </submittedName>
</protein>
<gene>
    <name evidence="1" type="ORF">K8I29_12300</name>
</gene>
<dbReference type="Pfam" id="PF08889">
    <property type="entry name" value="WbqC"/>
    <property type="match status" value="1"/>
</dbReference>
<sequence length="227" mass="26793">MRIGILQPGYLPWLGFFEQMYRSEVFVIYDDVQYDKEGWRNRNRIKGANGVQWLTVPVHVKLSERPLIHEVRIDNKSPWRKKHFQALRMNYAKAPFFSRYIGIFEEAYAREWEYLVDIDIHFILQLSGCLGLGDRKIVRSSTLKVAGDRIERLVNICRTFGADTFYEGASGRNYLDSDYFAQQGIRIEYQDYRHPVYRQLYGDFVPYLSVVDLLFNHGDESLSLLIN</sequence>
<evidence type="ECO:0000313" key="1">
    <source>
        <dbReference type="EMBL" id="MBZ0156976.1"/>
    </source>
</evidence>
<proteinExistence type="predicted"/>
<organism evidence="1 2">
    <name type="scientific">Candidatus Nitrobium versatile</name>
    <dbReference type="NCBI Taxonomy" id="2884831"/>
    <lineage>
        <taxon>Bacteria</taxon>
        <taxon>Pseudomonadati</taxon>
        <taxon>Nitrospirota</taxon>
        <taxon>Nitrospiria</taxon>
        <taxon>Nitrospirales</taxon>
        <taxon>Nitrospiraceae</taxon>
        <taxon>Candidatus Nitrobium</taxon>
    </lineage>
</organism>
<dbReference type="Proteomes" id="UP000705867">
    <property type="component" value="Unassembled WGS sequence"/>
</dbReference>
<reference evidence="1" key="1">
    <citation type="journal article" date="2021" name="bioRxiv">
        <title>Unraveling nitrogen, sulfur and carbon metabolic pathways and microbial community transcriptional responses to substrate deprivation and toxicity stresses in a bioreactor mimicking anoxic brackish coastal sediment conditions.</title>
        <authorList>
            <person name="Martins P.D."/>
            <person name="Echeveste M.J."/>
            <person name="Arshad A."/>
            <person name="Kurth J."/>
            <person name="Ouboter H."/>
            <person name="Jetten M.S.M."/>
            <person name="Welte C.U."/>
        </authorList>
    </citation>
    <scope>NUCLEOTIDE SEQUENCE</scope>
    <source>
        <strain evidence="1">MAG_39</strain>
    </source>
</reference>
<dbReference type="InterPro" id="IPR014985">
    <property type="entry name" value="WbqC"/>
</dbReference>
<name>A0A953LXH4_9BACT</name>
<comment type="caution">
    <text evidence="1">The sequence shown here is derived from an EMBL/GenBank/DDBJ whole genome shotgun (WGS) entry which is preliminary data.</text>
</comment>
<reference evidence="1" key="2">
    <citation type="submission" date="2021-08" db="EMBL/GenBank/DDBJ databases">
        <authorList>
            <person name="Dalcin Martins P."/>
        </authorList>
    </citation>
    <scope>NUCLEOTIDE SEQUENCE</scope>
    <source>
        <strain evidence="1">MAG_39</strain>
    </source>
</reference>
<dbReference type="EMBL" id="JAIOIV010000100">
    <property type="protein sequence ID" value="MBZ0156976.1"/>
    <property type="molecule type" value="Genomic_DNA"/>
</dbReference>
<evidence type="ECO:0000313" key="2">
    <source>
        <dbReference type="Proteomes" id="UP000705867"/>
    </source>
</evidence>
<dbReference type="AlphaFoldDB" id="A0A953LXH4"/>
<accession>A0A953LXH4</accession>